<gene>
    <name evidence="3" type="ORF">F0562_032666</name>
</gene>
<feature type="transmembrane region" description="Helical" evidence="2">
    <location>
        <begin position="152"/>
        <end position="170"/>
    </location>
</feature>
<feature type="compositionally biased region" description="Basic and acidic residues" evidence="1">
    <location>
        <begin position="400"/>
        <end position="414"/>
    </location>
</feature>
<feature type="transmembrane region" description="Helical" evidence="2">
    <location>
        <begin position="233"/>
        <end position="251"/>
    </location>
</feature>
<feature type="transmembrane region" description="Helical" evidence="2">
    <location>
        <begin position="53"/>
        <end position="71"/>
    </location>
</feature>
<dbReference type="AlphaFoldDB" id="A0A5J5AQM8"/>
<organism evidence="3 4">
    <name type="scientific">Nyssa sinensis</name>
    <dbReference type="NCBI Taxonomy" id="561372"/>
    <lineage>
        <taxon>Eukaryota</taxon>
        <taxon>Viridiplantae</taxon>
        <taxon>Streptophyta</taxon>
        <taxon>Embryophyta</taxon>
        <taxon>Tracheophyta</taxon>
        <taxon>Spermatophyta</taxon>
        <taxon>Magnoliopsida</taxon>
        <taxon>eudicotyledons</taxon>
        <taxon>Gunneridae</taxon>
        <taxon>Pentapetalae</taxon>
        <taxon>asterids</taxon>
        <taxon>Cornales</taxon>
        <taxon>Nyssaceae</taxon>
        <taxon>Nyssa</taxon>
    </lineage>
</organism>
<proteinExistence type="predicted"/>
<feature type="transmembrane region" description="Helical" evidence="2">
    <location>
        <begin position="370"/>
        <end position="387"/>
    </location>
</feature>
<feature type="transmembrane region" description="Helical" evidence="2">
    <location>
        <begin position="271"/>
        <end position="294"/>
    </location>
</feature>
<evidence type="ECO:0000313" key="4">
    <source>
        <dbReference type="Proteomes" id="UP000325577"/>
    </source>
</evidence>
<keyword evidence="2" id="KW-0812">Transmembrane</keyword>
<evidence type="ECO:0008006" key="5">
    <source>
        <dbReference type="Google" id="ProtNLM"/>
    </source>
</evidence>
<evidence type="ECO:0000313" key="3">
    <source>
        <dbReference type="EMBL" id="KAA8532518.1"/>
    </source>
</evidence>
<keyword evidence="2" id="KW-1133">Transmembrane helix</keyword>
<dbReference type="OrthoDB" id="1915303at2759"/>
<sequence length="679" mass="76766">MSCRGWDFAQTTAPMPWVGVYIAAASLVCSLAMAADVFWAFRHKRLGFPCKFFTLNATTLTLLAVAMKLPVDLATPMRGRTDQFAKLAGTVFMSTAMGNFMPSLGSIDDKEIFMNITALGILIITLVVNVYIQLGTGAIYCDLVAEQTAVTFLMLLVFVILSFSAITVPATKRYLEQKYSEIHKIASGEDLKETGNLTVQKLKEDVRKYWMMAETSNPQFVVARSVTCSASGAICFLTALILVEAVLRMFLMFPRPFSNLGAFSEYKWSTFFIFVIQSIGVGVGTIAIAFRWFTAIKLKCSEKRGKSYKTEFKTEAYWIERLVEWKESAFTLQIRHQKFRKLVHKMKNLILDFCIRVQIGIVVMSKSVQFFSIFFISWFLTCCHYCMGFRKKSTSTASDNGRKLESPSESKHSPRQDISFYVLHLEGEEELPLQITKNNSDATDRLIQMGREKQPIYLKGLLEKSIGFKEVARFDNDQVPSLDSEEHPNSWTLPVVTLTSIAIALPNIENHMVDHLVHSVSEGLLYVSTVERMLDNRALKDVKNAADIVWLGVDLFGKWLGEDLRRMATEGKTSKETLEKLADIATENVMECKIKMKGAQKKNWLIKQVASNSMYRISKTILLDYEDCNDLTDERLFDRLSVMISDILGACLTNLPRVIIMKLFCSAIEKKGRECPTCS</sequence>
<name>A0A5J5AQM8_9ASTE</name>
<evidence type="ECO:0000256" key="2">
    <source>
        <dbReference type="SAM" id="Phobius"/>
    </source>
</evidence>
<feature type="region of interest" description="Disordered" evidence="1">
    <location>
        <begin position="393"/>
        <end position="414"/>
    </location>
</feature>
<accession>A0A5J5AQM8</accession>
<feature type="transmembrane region" description="Helical" evidence="2">
    <location>
        <begin position="20"/>
        <end position="41"/>
    </location>
</feature>
<dbReference type="Proteomes" id="UP000325577">
    <property type="component" value="Linkage Group LG19"/>
</dbReference>
<keyword evidence="2" id="KW-0472">Membrane</keyword>
<dbReference type="PANTHER" id="PTHR35307:SF3">
    <property type="entry name" value="DUF4220 DOMAIN-CONTAINING PROTEIN"/>
    <property type="match status" value="1"/>
</dbReference>
<dbReference type="PANTHER" id="PTHR35307">
    <property type="entry name" value="PROTEIN, PUTATIVE-RELATED"/>
    <property type="match status" value="1"/>
</dbReference>
<protein>
    <recommendedName>
        <fullName evidence="5">DUF4220 domain-containing protein</fullName>
    </recommendedName>
</protein>
<feature type="transmembrane region" description="Helical" evidence="2">
    <location>
        <begin position="112"/>
        <end position="132"/>
    </location>
</feature>
<reference evidence="3 4" key="1">
    <citation type="submission" date="2019-09" db="EMBL/GenBank/DDBJ databases">
        <title>A chromosome-level genome assembly of the Chinese tupelo Nyssa sinensis.</title>
        <authorList>
            <person name="Yang X."/>
            <person name="Kang M."/>
            <person name="Yang Y."/>
            <person name="Xiong H."/>
            <person name="Wang M."/>
            <person name="Zhang Z."/>
            <person name="Wang Z."/>
            <person name="Wu H."/>
            <person name="Ma T."/>
            <person name="Liu J."/>
            <person name="Xi Z."/>
        </authorList>
    </citation>
    <scope>NUCLEOTIDE SEQUENCE [LARGE SCALE GENOMIC DNA]</scope>
    <source>
        <strain evidence="3">J267</strain>
        <tissue evidence="3">Leaf</tissue>
    </source>
</reference>
<keyword evidence="4" id="KW-1185">Reference proteome</keyword>
<evidence type="ECO:0000256" key="1">
    <source>
        <dbReference type="SAM" id="MobiDB-lite"/>
    </source>
</evidence>
<feature type="transmembrane region" description="Helical" evidence="2">
    <location>
        <begin position="83"/>
        <end position="100"/>
    </location>
</feature>
<dbReference type="EMBL" id="CM018042">
    <property type="protein sequence ID" value="KAA8532518.1"/>
    <property type="molecule type" value="Genomic_DNA"/>
</dbReference>